<accession>A0AAD9IEI8</accession>
<dbReference type="AlphaFoldDB" id="A0AAD9IEI8"/>
<keyword evidence="3" id="KW-1185">Reference proteome</keyword>
<organism evidence="2 3">
    <name type="scientific">Prototheca wickerhamii</name>
    <dbReference type="NCBI Taxonomy" id="3111"/>
    <lineage>
        <taxon>Eukaryota</taxon>
        <taxon>Viridiplantae</taxon>
        <taxon>Chlorophyta</taxon>
        <taxon>core chlorophytes</taxon>
        <taxon>Trebouxiophyceae</taxon>
        <taxon>Chlorellales</taxon>
        <taxon>Chlorellaceae</taxon>
        <taxon>Prototheca</taxon>
    </lineage>
</organism>
<dbReference type="InterPro" id="IPR036779">
    <property type="entry name" value="LysM_dom_sf"/>
</dbReference>
<feature type="domain" description="F-box" evidence="1">
    <location>
        <begin position="4"/>
        <end position="52"/>
    </location>
</feature>
<proteinExistence type="predicted"/>
<reference evidence="2" key="1">
    <citation type="submission" date="2021-01" db="EMBL/GenBank/DDBJ databases">
        <authorList>
            <person name="Eckstrom K.M.E."/>
        </authorList>
    </citation>
    <scope>NUCLEOTIDE SEQUENCE</scope>
    <source>
        <strain evidence="2">UVCC 0001</strain>
    </source>
</reference>
<name>A0AAD9IEI8_PROWI</name>
<dbReference type="PANTHER" id="PTHR20932">
    <property type="entry name" value="LYSM AND PUTATIVE PEPTIDOGLYCAN-BINDING DOMAIN-CONTAINING PROTEIN"/>
    <property type="match status" value="1"/>
</dbReference>
<comment type="caution">
    <text evidence="2">The sequence shown here is derived from an EMBL/GenBank/DDBJ whole genome shotgun (WGS) entry which is preliminary data.</text>
</comment>
<sequence length="222" mass="25252">MSPEKTLLDLPEPVLVAIFQHVEDADLINLRATHSTLKKHIDPYCKLVFCRRWGLVGVLEAPRCAPYYLAARAPHFAWQHDLGPRDTLASVALRYHCDMVVLRRYNNLMSEAGVACRTQLYVPVSDLEQVRGCAAAFVRCQHVGRRFVVAFVPGKDPPRPLDPGTPPPASDKIIRMLERSLRIDRSTALYYLNSHSQSLRDAISAFEQDQAWRPPQRAWGRR</sequence>
<evidence type="ECO:0000313" key="2">
    <source>
        <dbReference type="EMBL" id="KAK2076851.1"/>
    </source>
</evidence>
<dbReference type="Pfam" id="PF00646">
    <property type="entry name" value="F-box"/>
    <property type="match status" value="1"/>
</dbReference>
<evidence type="ECO:0000313" key="3">
    <source>
        <dbReference type="Proteomes" id="UP001255856"/>
    </source>
</evidence>
<dbReference type="InterPro" id="IPR001810">
    <property type="entry name" value="F-box_dom"/>
</dbReference>
<dbReference type="EMBL" id="JASFZW010000008">
    <property type="protein sequence ID" value="KAK2076851.1"/>
    <property type="molecule type" value="Genomic_DNA"/>
</dbReference>
<dbReference type="PANTHER" id="PTHR20932:SF8">
    <property type="entry name" value="LD22649P"/>
    <property type="match status" value="1"/>
</dbReference>
<dbReference type="InterPro" id="IPR045030">
    <property type="entry name" value="LYSM1-4"/>
</dbReference>
<protein>
    <recommendedName>
        <fullName evidence="1">F-box domain-containing protein</fullName>
    </recommendedName>
</protein>
<dbReference type="PROSITE" id="PS50181">
    <property type="entry name" value="FBOX"/>
    <property type="match status" value="1"/>
</dbReference>
<dbReference type="Proteomes" id="UP001255856">
    <property type="component" value="Unassembled WGS sequence"/>
</dbReference>
<dbReference type="Gene3D" id="3.10.350.10">
    <property type="entry name" value="LysM domain"/>
    <property type="match status" value="1"/>
</dbReference>
<gene>
    <name evidence="2" type="ORF">QBZ16_005078</name>
</gene>
<evidence type="ECO:0000259" key="1">
    <source>
        <dbReference type="PROSITE" id="PS50181"/>
    </source>
</evidence>